<dbReference type="EMBL" id="BAABAU010000001">
    <property type="protein sequence ID" value="GAA4265354.1"/>
    <property type="molecule type" value="Genomic_DNA"/>
</dbReference>
<feature type="domain" description="Glycosyl transferase family 1" evidence="2">
    <location>
        <begin position="320"/>
        <end position="476"/>
    </location>
</feature>
<gene>
    <name evidence="3" type="ORF">GCM10022256_09660</name>
</gene>
<dbReference type="RefSeq" id="WP_344793891.1">
    <property type="nucleotide sequence ID" value="NZ_BAABAU010000001.1"/>
</dbReference>
<keyword evidence="4" id="KW-1185">Reference proteome</keyword>
<evidence type="ECO:0000256" key="1">
    <source>
        <dbReference type="ARBA" id="ARBA00022679"/>
    </source>
</evidence>
<evidence type="ECO:0000313" key="4">
    <source>
        <dbReference type="Proteomes" id="UP001501594"/>
    </source>
</evidence>
<comment type="caution">
    <text evidence="3">The sequence shown here is derived from an EMBL/GenBank/DDBJ whole genome shotgun (WGS) entry which is preliminary data.</text>
</comment>
<sequence length="516" mass="56558">MAIGSDLPARRAALLARLVEAAPHLGVRLDADLTATEALDVIARSVRESDDLHRMWLLHVAITATLPTPGDLGRLRRHLILATPATALLQVLAGTIDAGSRTFSGLRTLRVVTGEVLVDVDFCARWEHNTGIQRVVRHTVPHWQDDPRRAHRLVAWTQDSSAYVDLTERQADRVLHWSDRRFDKKTDPRVSDEELDTAEIVVPWNCTVVIAEVPAEAVCAELACLAQSSPNRVALVGYDTIPLASADTLPDAESERFAKYLTVVKHSDVVAGISESASDEFRGFVDALPSQGLTGPDVVAIPLATEVSDAARRAVQAAPEPFVDASPIILCVGSHEPRKNQDAVLFAAELLFREGLDFRIVFVGGGSRQATIRFDRRVAALQKEGMRVESHRRLGDDDLWTFYSQARFSVFASLHEGFGLPVAESLALGTPVLTSDFGSLDEVAAQGGCVQIDPRDDEQIVDGMRRLLQDDALLGRLHDEIRGATWKSWQTYADELWDVVAQDPQSAIAETREVSA</sequence>
<organism evidence="3 4">
    <name type="scientific">Frondihabitans peucedani</name>
    <dbReference type="NCBI Taxonomy" id="598626"/>
    <lineage>
        <taxon>Bacteria</taxon>
        <taxon>Bacillati</taxon>
        <taxon>Actinomycetota</taxon>
        <taxon>Actinomycetes</taxon>
        <taxon>Micrococcales</taxon>
        <taxon>Microbacteriaceae</taxon>
        <taxon>Frondihabitans</taxon>
    </lineage>
</organism>
<dbReference type="PANTHER" id="PTHR46401:SF8">
    <property type="entry name" value="BLL6006 PROTEIN"/>
    <property type="match status" value="1"/>
</dbReference>
<dbReference type="Pfam" id="PF00534">
    <property type="entry name" value="Glycos_transf_1"/>
    <property type="match status" value="1"/>
</dbReference>
<dbReference type="Proteomes" id="UP001501594">
    <property type="component" value="Unassembled WGS sequence"/>
</dbReference>
<keyword evidence="1" id="KW-0808">Transferase</keyword>
<dbReference type="InterPro" id="IPR001296">
    <property type="entry name" value="Glyco_trans_1"/>
</dbReference>
<dbReference type="Gene3D" id="3.40.50.2000">
    <property type="entry name" value="Glycogen Phosphorylase B"/>
    <property type="match status" value="1"/>
</dbReference>
<dbReference type="PANTHER" id="PTHR46401">
    <property type="entry name" value="GLYCOSYLTRANSFERASE WBBK-RELATED"/>
    <property type="match status" value="1"/>
</dbReference>
<evidence type="ECO:0000259" key="2">
    <source>
        <dbReference type="Pfam" id="PF00534"/>
    </source>
</evidence>
<accession>A0ABP8DZJ6</accession>
<name>A0ABP8DZJ6_9MICO</name>
<proteinExistence type="predicted"/>
<evidence type="ECO:0000313" key="3">
    <source>
        <dbReference type="EMBL" id="GAA4265354.1"/>
    </source>
</evidence>
<dbReference type="CDD" id="cd03809">
    <property type="entry name" value="GT4_MtfB-like"/>
    <property type="match status" value="1"/>
</dbReference>
<reference evidence="4" key="1">
    <citation type="journal article" date="2019" name="Int. J. Syst. Evol. Microbiol.">
        <title>The Global Catalogue of Microorganisms (GCM) 10K type strain sequencing project: providing services to taxonomists for standard genome sequencing and annotation.</title>
        <authorList>
            <consortium name="The Broad Institute Genomics Platform"/>
            <consortium name="The Broad Institute Genome Sequencing Center for Infectious Disease"/>
            <person name="Wu L."/>
            <person name="Ma J."/>
        </authorList>
    </citation>
    <scope>NUCLEOTIDE SEQUENCE [LARGE SCALE GENOMIC DNA]</scope>
    <source>
        <strain evidence="4">JCM 17442</strain>
    </source>
</reference>
<dbReference type="SUPFAM" id="SSF53756">
    <property type="entry name" value="UDP-Glycosyltransferase/glycogen phosphorylase"/>
    <property type="match status" value="1"/>
</dbReference>
<protein>
    <recommendedName>
        <fullName evidence="2">Glycosyl transferase family 1 domain-containing protein</fullName>
    </recommendedName>
</protein>